<feature type="compositionally biased region" description="Low complexity" evidence="1">
    <location>
        <begin position="604"/>
        <end position="644"/>
    </location>
</feature>
<organism evidence="3 4">
    <name type="scientific">Podospora didyma</name>
    <dbReference type="NCBI Taxonomy" id="330526"/>
    <lineage>
        <taxon>Eukaryota</taxon>
        <taxon>Fungi</taxon>
        <taxon>Dikarya</taxon>
        <taxon>Ascomycota</taxon>
        <taxon>Pezizomycotina</taxon>
        <taxon>Sordariomycetes</taxon>
        <taxon>Sordariomycetidae</taxon>
        <taxon>Sordariales</taxon>
        <taxon>Podosporaceae</taxon>
        <taxon>Podospora</taxon>
    </lineage>
</organism>
<dbReference type="AlphaFoldDB" id="A0AAE0N2R4"/>
<reference evidence="3" key="2">
    <citation type="submission" date="2023-06" db="EMBL/GenBank/DDBJ databases">
        <authorList>
            <consortium name="Lawrence Berkeley National Laboratory"/>
            <person name="Haridas S."/>
            <person name="Hensen N."/>
            <person name="Bonometti L."/>
            <person name="Westerberg I."/>
            <person name="Brannstrom I.O."/>
            <person name="Guillou S."/>
            <person name="Cros-Aarteil S."/>
            <person name="Calhoun S."/>
            <person name="Kuo A."/>
            <person name="Mondo S."/>
            <person name="Pangilinan J."/>
            <person name="Riley R."/>
            <person name="LaButti K."/>
            <person name="Andreopoulos B."/>
            <person name="Lipzen A."/>
            <person name="Chen C."/>
            <person name="Yanf M."/>
            <person name="Daum C."/>
            <person name="Ng V."/>
            <person name="Clum A."/>
            <person name="Steindorff A."/>
            <person name="Ohm R."/>
            <person name="Martin F."/>
            <person name="Silar P."/>
            <person name="Natvig D."/>
            <person name="Lalanne C."/>
            <person name="Gautier V."/>
            <person name="Ament-velasquez S.L."/>
            <person name="Kruys A."/>
            <person name="Hutchinson M.I."/>
            <person name="Powell A.J."/>
            <person name="Barry K."/>
            <person name="Miller A.N."/>
            <person name="Grigoriev I.V."/>
            <person name="Debuchy R."/>
            <person name="Gladieux P."/>
            <person name="Thoren M.H."/>
            <person name="Johannesson H."/>
        </authorList>
    </citation>
    <scope>NUCLEOTIDE SEQUENCE</scope>
    <source>
        <strain evidence="3">CBS 232.78</strain>
    </source>
</reference>
<dbReference type="InterPro" id="IPR010730">
    <property type="entry name" value="HET"/>
</dbReference>
<evidence type="ECO:0000256" key="1">
    <source>
        <dbReference type="SAM" id="MobiDB-lite"/>
    </source>
</evidence>
<accession>A0AAE0N2R4</accession>
<evidence type="ECO:0000313" key="4">
    <source>
        <dbReference type="Proteomes" id="UP001285441"/>
    </source>
</evidence>
<dbReference type="PANTHER" id="PTHR33112">
    <property type="entry name" value="DOMAIN PROTEIN, PUTATIVE-RELATED"/>
    <property type="match status" value="1"/>
</dbReference>
<protein>
    <submittedName>
        <fullName evidence="3">Heterokaryon incompatibility protein-domain-containing protein</fullName>
    </submittedName>
</protein>
<dbReference type="PANTHER" id="PTHR33112:SF16">
    <property type="entry name" value="HETEROKARYON INCOMPATIBILITY DOMAIN-CONTAINING PROTEIN"/>
    <property type="match status" value="1"/>
</dbReference>
<dbReference type="Pfam" id="PF06985">
    <property type="entry name" value="HET"/>
    <property type="match status" value="1"/>
</dbReference>
<keyword evidence="4" id="KW-1185">Reference proteome</keyword>
<proteinExistence type="predicted"/>
<feature type="domain" description="Heterokaryon incompatibility" evidence="2">
    <location>
        <begin position="227"/>
        <end position="391"/>
    </location>
</feature>
<dbReference type="Proteomes" id="UP001285441">
    <property type="component" value="Unassembled WGS sequence"/>
</dbReference>
<comment type="caution">
    <text evidence="3">The sequence shown here is derived from an EMBL/GenBank/DDBJ whole genome shotgun (WGS) entry which is preliminary data.</text>
</comment>
<name>A0AAE0N2R4_9PEZI</name>
<dbReference type="EMBL" id="JAULSW010000010">
    <property type="protein sequence ID" value="KAK3368592.1"/>
    <property type="molecule type" value="Genomic_DNA"/>
</dbReference>
<reference evidence="3" key="1">
    <citation type="journal article" date="2023" name="Mol. Phylogenet. Evol.">
        <title>Genome-scale phylogeny and comparative genomics of the fungal order Sordariales.</title>
        <authorList>
            <person name="Hensen N."/>
            <person name="Bonometti L."/>
            <person name="Westerberg I."/>
            <person name="Brannstrom I.O."/>
            <person name="Guillou S."/>
            <person name="Cros-Aarteil S."/>
            <person name="Calhoun S."/>
            <person name="Haridas S."/>
            <person name="Kuo A."/>
            <person name="Mondo S."/>
            <person name="Pangilinan J."/>
            <person name="Riley R."/>
            <person name="LaButti K."/>
            <person name="Andreopoulos B."/>
            <person name="Lipzen A."/>
            <person name="Chen C."/>
            <person name="Yan M."/>
            <person name="Daum C."/>
            <person name="Ng V."/>
            <person name="Clum A."/>
            <person name="Steindorff A."/>
            <person name="Ohm R.A."/>
            <person name="Martin F."/>
            <person name="Silar P."/>
            <person name="Natvig D.O."/>
            <person name="Lalanne C."/>
            <person name="Gautier V."/>
            <person name="Ament-Velasquez S.L."/>
            <person name="Kruys A."/>
            <person name="Hutchinson M.I."/>
            <person name="Powell A.J."/>
            <person name="Barry K."/>
            <person name="Miller A.N."/>
            <person name="Grigoriev I.V."/>
            <person name="Debuchy R."/>
            <person name="Gladieux P."/>
            <person name="Hiltunen Thoren M."/>
            <person name="Johannesson H."/>
        </authorList>
    </citation>
    <scope>NUCLEOTIDE SEQUENCE</scope>
    <source>
        <strain evidence="3">CBS 232.78</strain>
    </source>
</reference>
<evidence type="ECO:0000313" key="3">
    <source>
        <dbReference type="EMBL" id="KAK3368592.1"/>
    </source>
</evidence>
<sequence length="847" mass="93500">MSALCERCQSFDIQSFATDVAFSRRGYHVSDVLDSAKNGCMFCTALVEAFPVKFRALSKKPPSKSKWRASPVDWIHFRAFNYNNLGPVLSDHASTESFLLETAKGLDIEELQAECIAHAKGEGRGGYVRFHTAADPTDPAAVSGDIVGHYTGRRTAPSEEFATSIKRWLATCRANHSRCLRTLSGCEKIDSQNSPLPTRCIHVSKSMSNDGSLEVCLTDTAGGHGTYMTVSHRWTADTDKTSTTRTNLTDRLQGRRFDALPRLFTDAFILAAQLEIPYVWIDSLCIIQGEDDEWNIEALKMADYYQRSVFTVACPSAGSDGSHSGLFNGVTTPPEDDPSSRAPLIRLPYRDKTGQQQGHFYLFRTEAGLGRRFKNNITESDLLSRGWVFQEWMLSRRIVCYTPSGLFFLCEEEEPQTQMGETVFIPSALRTSFDYAHVDFSLKNTAALPDDGNPVDIYRAWKAVVEAYSRLHLTKPSQDRLVALSGIVNEFTHALETRVQNEPPGFDDDKQWGSNKLARSTYVAGLWLAGIRTTGLLWEQVGKGTHTRIDTLPTWSWASICTPVMWANNFRWDNDYHTNNNPPVSDLGETIEVVSLAFAAGLSSSSNSFPTDNRNNTNTSTNNKTNTSTNNKTNTRTNRNGKTSQGTPLPAIIITDPNQQSAAAFSPSPITTAATATAGGTLPPITRFPVLCLHAKLQPVIIGGFFGLPMDEMAVLMNVVSRSPTIGLDNWRTVASPRDREHIAGWASIEHPDFQINASNRNGGDGRGGGSPPREVVYALHVSTAKGVNGGFNLGYTSFTHHVYNVLFVRRVSVVRDGYERVGVGRIFGKDMDRGLGEATMREIRLV</sequence>
<evidence type="ECO:0000259" key="2">
    <source>
        <dbReference type="Pfam" id="PF06985"/>
    </source>
</evidence>
<feature type="region of interest" description="Disordered" evidence="1">
    <location>
        <begin position="604"/>
        <end position="648"/>
    </location>
</feature>
<gene>
    <name evidence="3" type="ORF">B0H63DRAFT_534863</name>
</gene>